<evidence type="ECO:0000313" key="2">
    <source>
        <dbReference type="Proteomes" id="UP000815846"/>
    </source>
</evidence>
<proteinExistence type="predicted"/>
<name>A0ABY3MWX2_9GAMM</name>
<protein>
    <submittedName>
        <fullName evidence="1">CopL family metal-binding regulatory protein</fullName>
    </submittedName>
</protein>
<keyword evidence="2" id="KW-1185">Reference proteome</keyword>
<accession>A0ABY3MWX2</accession>
<dbReference type="NCBIfam" id="NF033807">
    <property type="entry name" value="CopL_fam"/>
    <property type="match status" value="1"/>
</dbReference>
<dbReference type="Proteomes" id="UP000815846">
    <property type="component" value="Unassembled WGS sequence"/>
</dbReference>
<evidence type="ECO:0000313" key="1">
    <source>
        <dbReference type="EMBL" id="TYK65705.1"/>
    </source>
</evidence>
<dbReference type="EMBL" id="PJAI02000008">
    <property type="protein sequence ID" value="TYK65705.1"/>
    <property type="molecule type" value="Genomic_DNA"/>
</dbReference>
<sequence length="154" mass="16514">MLLVPTFINKTLLLSLLCLIFIGQSTASMSMFYSMTSKMVSLQMAKQSLQQSAAQNTNSMANMPNCHHDKIAAESTSLNVDSFETDSFDGNKSGTESCCAQECDCLTTGCATAAAFIASINHAPAHTTPNKILSFKSLISSNTITSLYRPPILS</sequence>
<gene>
    <name evidence="1" type="ORF">CWS31_008595</name>
</gene>
<dbReference type="InterPro" id="IPR048034">
    <property type="entry name" value="CopL-like"/>
</dbReference>
<comment type="caution">
    <text evidence="1">The sequence shown here is derived from an EMBL/GenBank/DDBJ whole genome shotgun (WGS) entry which is preliminary data.</text>
</comment>
<reference evidence="1 2" key="1">
    <citation type="submission" date="2019-08" db="EMBL/GenBank/DDBJ databases">
        <title>Microbe sample from Colwellia echini.</title>
        <authorList>
            <person name="Christiansen L."/>
            <person name="Pathiraja D."/>
            <person name="Schultz-Johansen M."/>
            <person name="Choi I.-G."/>
            <person name="Stougaard P."/>
        </authorList>
    </citation>
    <scope>NUCLEOTIDE SEQUENCE [LARGE SCALE GENOMIC DNA]</scope>
    <source>
        <strain evidence="1 2">A3</strain>
    </source>
</reference>
<organism evidence="1 2">
    <name type="scientific">Colwellia echini</name>
    <dbReference type="NCBI Taxonomy" id="1982103"/>
    <lineage>
        <taxon>Bacteria</taxon>
        <taxon>Pseudomonadati</taxon>
        <taxon>Pseudomonadota</taxon>
        <taxon>Gammaproteobacteria</taxon>
        <taxon>Alteromonadales</taxon>
        <taxon>Colwelliaceae</taxon>
        <taxon>Colwellia</taxon>
    </lineage>
</organism>